<dbReference type="EMBL" id="CAJOBB010002931">
    <property type="protein sequence ID" value="CAF4009208.1"/>
    <property type="molecule type" value="Genomic_DNA"/>
</dbReference>
<dbReference type="AlphaFoldDB" id="A0A819P595"/>
<feature type="transmembrane region" description="Helical" evidence="1">
    <location>
        <begin position="36"/>
        <end position="56"/>
    </location>
</feature>
<accession>A0A819P595</accession>
<evidence type="ECO:0000313" key="3">
    <source>
        <dbReference type="Proteomes" id="UP000663868"/>
    </source>
</evidence>
<organism evidence="2 3">
    <name type="scientific">Adineta steineri</name>
    <dbReference type="NCBI Taxonomy" id="433720"/>
    <lineage>
        <taxon>Eukaryota</taxon>
        <taxon>Metazoa</taxon>
        <taxon>Spiralia</taxon>
        <taxon>Gnathifera</taxon>
        <taxon>Rotifera</taxon>
        <taxon>Eurotatoria</taxon>
        <taxon>Bdelloidea</taxon>
        <taxon>Adinetida</taxon>
        <taxon>Adinetidae</taxon>
        <taxon>Adineta</taxon>
    </lineage>
</organism>
<sequence length="78" mass="8682">MINNNRIGVHNDCETLPSNAAQPKNCICEYVKRRKVMFITFTIIVLAIIITIPIVISKAKKTNSEETATTKMEITTGS</sequence>
<proteinExistence type="predicted"/>
<protein>
    <submittedName>
        <fullName evidence="2">Uncharacterized protein</fullName>
    </submittedName>
</protein>
<keyword evidence="1" id="KW-1133">Transmembrane helix</keyword>
<evidence type="ECO:0000256" key="1">
    <source>
        <dbReference type="SAM" id="Phobius"/>
    </source>
</evidence>
<keyword evidence="1" id="KW-0472">Membrane</keyword>
<dbReference type="Proteomes" id="UP000663868">
    <property type="component" value="Unassembled WGS sequence"/>
</dbReference>
<comment type="caution">
    <text evidence="2">The sequence shown here is derived from an EMBL/GenBank/DDBJ whole genome shotgun (WGS) entry which is preliminary data.</text>
</comment>
<keyword evidence="1" id="KW-0812">Transmembrane</keyword>
<evidence type="ECO:0000313" key="2">
    <source>
        <dbReference type="EMBL" id="CAF4009208.1"/>
    </source>
</evidence>
<reference evidence="2" key="1">
    <citation type="submission" date="2021-02" db="EMBL/GenBank/DDBJ databases">
        <authorList>
            <person name="Nowell W R."/>
        </authorList>
    </citation>
    <scope>NUCLEOTIDE SEQUENCE</scope>
</reference>
<name>A0A819P595_9BILA</name>
<gene>
    <name evidence="2" type="ORF">KXQ929_LOCUS28966</name>
</gene>